<keyword evidence="2" id="KW-0238">DNA-binding</keyword>
<dbReference type="EMBL" id="JAUSTZ010000001">
    <property type="protein sequence ID" value="MDQ0223976.1"/>
    <property type="molecule type" value="Genomic_DNA"/>
</dbReference>
<evidence type="ECO:0000313" key="5">
    <source>
        <dbReference type="EMBL" id="MDQ0223976.1"/>
    </source>
</evidence>
<feature type="domain" description="HTH araC/xylS-type" evidence="4">
    <location>
        <begin position="173"/>
        <end position="271"/>
    </location>
</feature>
<evidence type="ECO:0000256" key="2">
    <source>
        <dbReference type="ARBA" id="ARBA00023125"/>
    </source>
</evidence>
<dbReference type="Proteomes" id="UP001232245">
    <property type="component" value="Unassembled WGS sequence"/>
</dbReference>
<gene>
    <name evidence="5" type="ORF">J2S02_000298</name>
</gene>
<keyword evidence="6" id="KW-1185">Reference proteome</keyword>
<dbReference type="PROSITE" id="PS00041">
    <property type="entry name" value="HTH_ARAC_FAMILY_1"/>
    <property type="match status" value="1"/>
</dbReference>
<protein>
    <submittedName>
        <fullName evidence="5">AraC-like DNA-binding protein</fullName>
    </submittedName>
</protein>
<dbReference type="SMART" id="SM00342">
    <property type="entry name" value="HTH_ARAC"/>
    <property type="match status" value="1"/>
</dbReference>
<dbReference type="InterPro" id="IPR003313">
    <property type="entry name" value="AraC-bd"/>
</dbReference>
<evidence type="ECO:0000256" key="1">
    <source>
        <dbReference type="ARBA" id="ARBA00023015"/>
    </source>
</evidence>
<dbReference type="RefSeq" id="WP_174880980.1">
    <property type="nucleotide sequence ID" value="NZ_CADEPK010000298.1"/>
</dbReference>
<dbReference type="PANTHER" id="PTHR43280">
    <property type="entry name" value="ARAC-FAMILY TRANSCRIPTIONAL REGULATOR"/>
    <property type="match status" value="1"/>
</dbReference>
<dbReference type="Gene3D" id="1.10.10.60">
    <property type="entry name" value="Homeodomain-like"/>
    <property type="match status" value="2"/>
</dbReference>
<dbReference type="SUPFAM" id="SSF46689">
    <property type="entry name" value="Homeodomain-like"/>
    <property type="match status" value="2"/>
</dbReference>
<dbReference type="PANTHER" id="PTHR43280:SF30">
    <property type="entry name" value="MMSAB OPERON REGULATORY PROTEIN"/>
    <property type="match status" value="1"/>
</dbReference>
<proteinExistence type="predicted"/>
<reference evidence="5 6" key="1">
    <citation type="submission" date="2023-07" db="EMBL/GenBank/DDBJ databases">
        <title>Genomic Encyclopedia of Type Strains, Phase IV (KMG-IV): sequencing the most valuable type-strain genomes for metagenomic binning, comparative biology and taxonomic classification.</title>
        <authorList>
            <person name="Goeker M."/>
        </authorList>
    </citation>
    <scope>NUCLEOTIDE SEQUENCE [LARGE SCALE GENOMIC DNA]</scope>
    <source>
        <strain evidence="5 6">DSM 17723</strain>
    </source>
</reference>
<dbReference type="InterPro" id="IPR018062">
    <property type="entry name" value="HTH_AraC-typ_CS"/>
</dbReference>
<dbReference type="InterPro" id="IPR018060">
    <property type="entry name" value="HTH_AraC"/>
</dbReference>
<organism evidence="5 6">
    <name type="scientific">Metabacillus niabensis</name>
    <dbReference type="NCBI Taxonomy" id="324854"/>
    <lineage>
        <taxon>Bacteria</taxon>
        <taxon>Bacillati</taxon>
        <taxon>Bacillota</taxon>
        <taxon>Bacilli</taxon>
        <taxon>Bacillales</taxon>
        <taxon>Bacillaceae</taxon>
        <taxon>Metabacillus</taxon>
    </lineage>
</organism>
<evidence type="ECO:0000259" key="4">
    <source>
        <dbReference type="PROSITE" id="PS01124"/>
    </source>
</evidence>
<dbReference type="InterPro" id="IPR009057">
    <property type="entry name" value="Homeodomain-like_sf"/>
</dbReference>
<accession>A0ABT9YVG2</accession>
<keyword evidence="3" id="KW-0804">Transcription</keyword>
<dbReference type="InterPro" id="IPR037923">
    <property type="entry name" value="HTH-like"/>
</dbReference>
<dbReference type="Pfam" id="PF02311">
    <property type="entry name" value="AraC_binding"/>
    <property type="match status" value="1"/>
</dbReference>
<sequence>MIQYISKSLPTKDLYLNQFGFEQCSPGHYFGPAIRDYYLIHYITKGKGSFRVGEHLYELKRGQGFLICPDAVTFYQADKKDPWHYYWVGFNGEKADQFLKEANLTQENPILSYTKDGFFEEQFEKMCNVKNVEKNGELMGLGYLYILLSALIECNTKLDSLKTSGNKKKEYVKQVLDFICTNYASKITVTEIASVIGLNRSYLSSIFKETTQLSIQEYIVHYRISKAKELLDKKELSIGDISRSVGYTDPLLFSKIFKKVNGVSPLNYRKKKQKT</sequence>
<keyword evidence="1" id="KW-0805">Transcription regulation</keyword>
<evidence type="ECO:0000313" key="6">
    <source>
        <dbReference type="Proteomes" id="UP001232245"/>
    </source>
</evidence>
<evidence type="ECO:0000256" key="3">
    <source>
        <dbReference type="ARBA" id="ARBA00023163"/>
    </source>
</evidence>
<name>A0ABT9YVG2_9BACI</name>
<dbReference type="CDD" id="cd06986">
    <property type="entry name" value="cupin_MmsR-like_N"/>
    <property type="match status" value="1"/>
</dbReference>
<comment type="caution">
    <text evidence="5">The sequence shown here is derived from an EMBL/GenBank/DDBJ whole genome shotgun (WGS) entry which is preliminary data.</text>
</comment>
<dbReference type="SUPFAM" id="SSF51215">
    <property type="entry name" value="Regulatory protein AraC"/>
    <property type="match status" value="1"/>
</dbReference>
<dbReference type="Pfam" id="PF12833">
    <property type="entry name" value="HTH_18"/>
    <property type="match status" value="1"/>
</dbReference>
<dbReference type="PROSITE" id="PS01124">
    <property type="entry name" value="HTH_ARAC_FAMILY_2"/>
    <property type="match status" value="1"/>
</dbReference>
<dbReference type="Gene3D" id="2.60.120.280">
    <property type="entry name" value="Regulatory protein AraC"/>
    <property type="match status" value="1"/>
</dbReference>
<dbReference type="PRINTS" id="PR00032">
    <property type="entry name" value="HTHARAC"/>
</dbReference>
<dbReference type="InterPro" id="IPR020449">
    <property type="entry name" value="Tscrpt_reg_AraC-type_HTH"/>
</dbReference>